<dbReference type="EMBL" id="FNGY01000002">
    <property type="protein sequence ID" value="SDL97024.1"/>
    <property type="molecule type" value="Genomic_DNA"/>
</dbReference>
<dbReference type="AlphaFoldDB" id="A0A1G9PE92"/>
<dbReference type="PROSITE" id="PS00194">
    <property type="entry name" value="THIOREDOXIN_1"/>
    <property type="match status" value="1"/>
</dbReference>
<evidence type="ECO:0000256" key="1">
    <source>
        <dbReference type="ARBA" id="ARBA00004196"/>
    </source>
</evidence>
<evidence type="ECO:0000256" key="4">
    <source>
        <dbReference type="ARBA" id="ARBA00023284"/>
    </source>
</evidence>
<name>A0A1G9PE92_9SPHI</name>
<dbReference type="InterPro" id="IPR036249">
    <property type="entry name" value="Thioredoxin-like_sf"/>
</dbReference>
<evidence type="ECO:0000256" key="3">
    <source>
        <dbReference type="ARBA" id="ARBA00023157"/>
    </source>
</evidence>
<dbReference type="OrthoDB" id="6399635at2"/>
<evidence type="ECO:0000256" key="2">
    <source>
        <dbReference type="ARBA" id="ARBA00022748"/>
    </source>
</evidence>
<keyword evidence="4" id="KW-0676">Redox-active center</keyword>
<keyword evidence="3" id="KW-1015">Disulfide bond</keyword>
<evidence type="ECO:0000313" key="6">
    <source>
        <dbReference type="EMBL" id="SDL97024.1"/>
    </source>
</evidence>
<dbReference type="RefSeq" id="WP_074605477.1">
    <property type="nucleotide sequence ID" value="NZ_FNGY01000002.1"/>
</dbReference>
<dbReference type="Gene3D" id="3.40.30.10">
    <property type="entry name" value="Glutaredoxin"/>
    <property type="match status" value="1"/>
</dbReference>
<sequence length="372" mass="41803">MKIIGMLCLLLFPGILTAQVKVKKGFTLNGNLTNAANRMVYLNSQNNTAKKVLYSDSTLTDARGRFMFKGAVAEPGLFSLTVKDIKGRATIYMENAAILLEGNIDSLKKAAVKGSREDMIRKEWEVLDDPIAKKRLTDEMVKNYEAAAERRDTTAMVLVQERSLKIYMDDLAKKTKTIVQKYPNSAMTVDVISNLVDLEQNQLADNLLKEVERTPAGQFTKTKVLRKRLNIRMSLSIGSKAPDFVQPDTTGKLISLSSMKGKYVLVDFWASWCGPCRAENPYLLKAYAKFKDKGFTILSVSLDDNRKAWLNAVKYDKLLWPQVSDLKAEENEVGKSYAIRGIPANFLIDPQGKIVAKNLRGDQLEKQLEKLF</sequence>
<dbReference type="InterPro" id="IPR050553">
    <property type="entry name" value="Thioredoxin_ResA/DsbE_sf"/>
</dbReference>
<accession>A0A1G9PE92</accession>
<dbReference type="GO" id="GO:0030313">
    <property type="term" value="C:cell envelope"/>
    <property type="evidence" value="ECO:0007669"/>
    <property type="project" value="UniProtKB-SubCell"/>
</dbReference>
<dbReference type="Proteomes" id="UP000183200">
    <property type="component" value="Unassembled WGS sequence"/>
</dbReference>
<dbReference type="PANTHER" id="PTHR42852:SF6">
    <property type="entry name" value="THIOL:DISULFIDE INTERCHANGE PROTEIN DSBE"/>
    <property type="match status" value="1"/>
</dbReference>
<dbReference type="Pfam" id="PF00578">
    <property type="entry name" value="AhpC-TSA"/>
    <property type="match status" value="1"/>
</dbReference>
<dbReference type="InterPro" id="IPR000866">
    <property type="entry name" value="AhpC/TSA"/>
</dbReference>
<dbReference type="GO" id="GO:0016209">
    <property type="term" value="F:antioxidant activity"/>
    <property type="evidence" value="ECO:0007669"/>
    <property type="project" value="InterPro"/>
</dbReference>
<dbReference type="InterPro" id="IPR017937">
    <property type="entry name" value="Thioredoxin_CS"/>
</dbReference>
<evidence type="ECO:0000259" key="5">
    <source>
        <dbReference type="PROSITE" id="PS51352"/>
    </source>
</evidence>
<protein>
    <submittedName>
        <fullName evidence="6">Peroxiredoxin</fullName>
    </submittedName>
</protein>
<comment type="subcellular location">
    <subcellularLocation>
        <location evidence="1">Cell envelope</location>
    </subcellularLocation>
</comment>
<dbReference type="GO" id="GO:0016491">
    <property type="term" value="F:oxidoreductase activity"/>
    <property type="evidence" value="ECO:0007669"/>
    <property type="project" value="InterPro"/>
</dbReference>
<evidence type="ECO:0000313" key="7">
    <source>
        <dbReference type="Proteomes" id="UP000183200"/>
    </source>
</evidence>
<dbReference type="InterPro" id="IPR025380">
    <property type="entry name" value="DUF4369"/>
</dbReference>
<feature type="domain" description="Thioredoxin" evidence="5">
    <location>
        <begin position="235"/>
        <end position="372"/>
    </location>
</feature>
<dbReference type="InterPro" id="IPR013766">
    <property type="entry name" value="Thioredoxin_domain"/>
</dbReference>
<proteinExistence type="predicted"/>
<gene>
    <name evidence="6" type="ORF">SAMN05421820_102628</name>
</gene>
<dbReference type="SUPFAM" id="SSF52833">
    <property type="entry name" value="Thioredoxin-like"/>
    <property type="match status" value="1"/>
</dbReference>
<organism evidence="6 7">
    <name type="scientific">Pedobacter steynii</name>
    <dbReference type="NCBI Taxonomy" id="430522"/>
    <lineage>
        <taxon>Bacteria</taxon>
        <taxon>Pseudomonadati</taxon>
        <taxon>Bacteroidota</taxon>
        <taxon>Sphingobacteriia</taxon>
        <taxon>Sphingobacteriales</taxon>
        <taxon>Sphingobacteriaceae</taxon>
        <taxon>Pedobacter</taxon>
    </lineage>
</organism>
<reference evidence="7" key="1">
    <citation type="submission" date="2016-10" db="EMBL/GenBank/DDBJ databases">
        <authorList>
            <person name="Varghese N."/>
            <person name="Submissions S."/>
        </authorList>
    </citation>
    <scope>NUCLEOTIDE SEQUENCE [LARGE SCALE GENOMIC DNA]</scope>
    <source>
        <strain evidence="7">DSM 19110</strain>
    </source>
</reference>
<keyword evidence="7" id="KW-1185">Reference proteome</keyword>
<dbReference type="PROSITE" id="PS51352">
    <property type="entry name" value="THIOREDOXIN_2"/>
    <property type="match status" value="1"/>
</dbReference>
<dbReference type="CDD" id="cd02966">
    <property type="entry name" value="TlpA_like_family"/>
    <property type="match status" value="1"/>
</dbReference>
<dbReference type="Pfam" id="PF14289">
    <property type="entry name" value="DUF4369"/>
    <property type="match status" value="1"/>
</dbReference>
<keyword evidence="2" id="KW-0201">Cytochrome c-type biogenesis</keyword>
<dbReference type="GO" id="GO:0017004">
    <property type="term" value="P:cytochrome complex assembly"/>
    <property type="evidence" value="ECO:0007669"/>
    <property type="project" value="UniProtKB-KW"/>
</dbReference>
<dbReference type="PANTHER" id="PTHR42852">
    <property type="entry name" value="THIOL:DISULFIDE INTERCHANGE PROTEIN DSBE"/>
    <property type="match status" value="1"/>
</dbReference>